<feature type="chain" id="PRO_5046240082" evidence="1">
    <location>
        <begin position="24"/>
        <end position="216"/>
    </location>
</feature>
<evidence type="ECO:0000256" key="1">
    <source>
        <dbReference type="SAM" id="SignalP"/>
    </source>
</evidence>
<keyword evidence="1" id="KW-0732">Signal</keyword>
<evidence type="ECO:0000313" key="3">
    <source>
        <dbReference type="Proteomes" id="UP001569428"/>
    </source>
</evidence>
<gene>
    <name evidence="2" type="ORF">ACCI49_14175</name>
</gene>
<dbReference type="RefSeq" id="WP_371839678.1">
    <property type="nucleotide sequence ID" value="NZ_JBGMEK010000032.1"/>
</dbReference>
<protein>
    <submittedName>
        <fullName evidence="2">Uncharacterized protein</fullName>
    </submittedName>
</protein>
<dbReference type="EMBL" id="JBGMEK010000032">
    <property type="protein sequence ID" value="MFA0812061.1"/>
    <property type="molecule type" value="Genomic_DNA"/>
</dbReference>
<accession>A0ABV4P1N5</accession>
<name>A0ABV4P1N5_9GAMM</name>
<reference evidence="2 3" key="1">
    <citation type="submission" date="2024-08" db="EMBL/GenBank/DDBJ databases">
        <authorList>
            <person name="Ishaq N."/>
        </authorList>
    </citation>
    <scope>NUCLEOTIDE SEQUENCE [LARGE SCALE GENOMIC DNA]</scope>
    <source>
        <strain evidence="2 3">DSM 18651</strain>
    </source>
</reference>
<dbReference type="Proteomes" id="UP001569428">
    <property type="component" value="Unassembled WGS sequence"/>
</dbReference>
<sequence>MKSCLSGLLLASVGFLSPLTVTAAVAENQFLDMELTLLSMRAQEFPALVDENCQFETRASIYYSKNGNINNTVIQYDNIGSGGGSTWAESKYIDPVSRTEFRVTFEDVDDIQLSKDCSFDSVLFDKYTNSWGQTYLRFAKHVYYKLNITGFNANQYADHDNTRYLQSVQVTGVFPDGTVKTANFSDMTGSWLVNRSIKFNYGHYNTGEYITRVAPE</sequence>
<keyword evidence="3" id="KW-1185">Reference proteome</keyword>
<feature type="signal peptide" evidence="1">
    <location>
        <begin position="1"/>
        <end position="23"/>
    </location>
</feature>
<comment type="caution">
    <text evidence="2">The sequence shown here is derived from an EMBL/GenBank/DDBJ whole genome shotgun (WGS) entry which is preliminary data.</text>
</comment>
<proteinExistence type="predicted"/>
<evidence type="ECO:0000313" key="2">
    <source>
        <dbReference type="EMBL" id="MFA0812061.1"/>
    </source>
</evidence>
<organism evidence="2 3">
    <name type="scientific">Microbulbifer epialgicus</name>
    <dbReference type="NCBI Taxonomy" id="393907"/>
    <lineage>
        <taxon>Bacteria</taxon>
        <taxon>Pseudomonadati</taxon>
        <taxon>Pseudomonadota</taxon>
        <taxon>Gammaproteobacteria</taxon>
        <taxon>Cellvibrionales</taxon>
        <taxon>Microbulbiferaceae</taxon>
        <taxon>Microbulbifer</taxon>
    </lineage>
</organism>